<proteinExistence type="inferred from homology"/>
<feature type="domain" description="GH3 middle" evidence="3">
    <location>
        <begin position="364"/>
        <end position="439"/>
    </location>
</feature>
<accession>A0A6G1ETK1</accession>
<evidence type="ECO:0000259" key="4">
    <source>
        <dbReference type="Pfam" id="PF23572"/>
    </source>
</evidence>
<protein>
    <recommendedName>
        <fullName evidence="7">Indole-3-acetic acid-amido synthetase GH3.6</fullName>
    </recommendedName>
</protein>
<feature type="domain" description="GH3 C-terminal" evidence="4">
    <location>
        <begin position="472"/>
        <end position="583"/>
    </location>
</feature>
<dbReference type="Pfam" id="PF23572">
    <property type="entry name" value="GH3_C"/>
    <property type="match status" value="1"/>
</dbReference>
<dbReference type="Proteomes" id="UP000479710">
    <property type="component" value="Unassembled WGS sequence"/>
</dbReference>
<evidence type="ECO:0008006" key="7">
    <source>
        <dbReference type="Google" id="ProtNLM"/>
    </source>
</evidence>
<dbReference type="InterPro" id="IPR055378">
    <property type="entry name" value="GH3_C"/>
</dbReference>
<organism evidence="5 6">
    <name type="scientific">Oryza meyeriana var. granulata</name>
    <dbReference type="NCBI Taxonomy" id="110450"/>
    <lineage>
        <taxon>Eukaryota</taxon>
        <taxon>Viridiplantae</taxon>
        <taxon>Streptophyta</taxon>
        <taxon>Embryophyta</taxon>
        <taxon>Tracheophyta</taxon>
        <taxon>Spermatophyta</taxon>
        <taxon>Magnoliopsida</taxon>
        <taxon>Liliopsida</taxon>
        <taxon>Poales</taxon>
        <taxon>Poaceae</taxon>
        <taxon>BOP clade</taxon>
        <taxon>Oryzoideae</taxon>
        <taxon>Oryzeae</taxon>
        <taxon>Oryzinae</taxon>
        <taxon>Oryza</taxon>
        <taxon>Oryza meyeriana</taxon>
    </lineage>
</organism>
<dbReference type="AlphaFoldDB" id="A0A6G1ETK1"/>
<sequence length="603" mass="64988">MATAADELALQRLDDATRDALRLQLETLRAILAENAGAAYLRRYIPSDGAYHLLISTGLAAAADEFRRLVPVSSYDDYAEAIRRVADGDAGPNELSPRPLLCFFLSSGTSSLRPKLIPYLDSPGARAASAAVMQANSAIVRRLFPPRPAVSKALWFLYGSEVTKTKGGYEAMAATAWGILSSGHRGGASPVLTACVSPAEVILGADHQQQMYCHLLCGLRRRDAVDCIRAPYAAGLARALRLLQFKWRQLCDDLESGTVSADVVTDAAMRGAVQDGVLAGPCPELAGRVRRICEREDWCGVLRHLWPEARYISCVTTGTMEQYFPAIKHFAGETVPVLGTDYLASECPIGINLERTSPPEETTYVLLPTAAYFEFIPFDTHAGRRAAAAEPVDIAGVEAGRTYEVVATTFSGLYRYRLGDVVKVTGFHNSSPRLQFVIRAPPPQEHSDMFTERDVMAAMDTFQLMLKDGKESLPAGGEVIEFAAFISDDGGGRRRRAKIAIEVSKGSRLLDHERSGDSAAFLRQCCAPLEGCLGGAYKLSIATGDVAPLEIAVVRPGTFDKLAEAAIRGGAPANQYKPPKIVGHAHLVDVLQSSVVCSSSLDP</sequence>
<dbReference type="InterPro" id="IPR055377">
    <property type="entry name" value="GH3_M"/>
</dbReference>
<comment type="similarity">
    <text evidence="1">Belongs to the IAA-amido conjugating enzyme family.</text>
</comment>
<dbReference type="Pfam" id="PF03321">
    <property type="entry name" value="GH3"/>
    <property type="match status" value="1"/>
</dbReference>
<dbReference type="PANTHER" id="PTHR31901">
    <property type="entry name" value="GH3 DOMAIN-CONTAINING PROTEIN"/>
    <property type="match status" value="1"/>
</dbReference>
<dbReference type="GO" id="GO:0005737">
    <property type="term" value="C:cytoplasm"/>
    <property type="evidence" value="ECO:0007669"/>
    <property type="project" value="TreeGrafter"/>
</dbReference>
<evidence type="ECO:0000256" key="1">
    <source>
        <dbReference type="ARBA" id="ARBA00008068"/>
    </source>
</evidence>
<evidence type="ECO:0000313" key="6">
    <source>
        <dbReference type="Proteomes" id="UP000479710"/>
    </source>
</evidence>
<comment type="caution">
    <text evidence="5">The sequence shown here is derived from an EMBL/GenBank/DDBJ whole genome shotgun (WGS) entry which is preliminary data.</text>
</comment>
<keyword evidence="6" id="KW-1185">Reference proteome</keyword>
<dbReference type="EMBL" id="SPHZ02000003">
    <property type="protein sequence ID" value="KAF0927978.1"/>
    <property type="molecule type" value="Genomic_DNA"/>
</dbReference>
<keyword evidence="2" id="KW-0436">Ligase</keyword>
<gene>
    <name evidence="5" type="ORF">E2562_037068</name>
</gene>
<dbReference type="OrthoDB" id="10004661at2759"/>
<evidence type="ECO:0000256" key="2">
    <source>
        <dbReference type="ARBA" id="ARBA00022598"/>
    </source>
</evidence>
<dbReference type="InterPro" id="IPR004993">
    <property type="entry name" value="GH3"/>
</dbReference>
<reference evidence="5 6" key="1">
    <citation type="submission" date="2019-11" db="EMBL/GenBank/DDBJ databases">
        <title>Whole genome sequence of Oryza granulata.</title>
        <authorList>
            <person name="Li W."/>
        </authorList>
    </citation>
    <scope>NUCLEOTIDE SEQUENCE [LARGE SCALE GENOMIC DNA]</scope>
    <source>
        <strain evidence="6">cv. Menghai</strain>
        <tissue evidence="5">Leaf</tissue>
    </source>
</reference>
<evidence type="ECO:0000259" key="3">
    <source>
        <dbReference type="Pfam" id="PF23571"/>
    </source>
</evidence>
<dbReference type="PANTHER" id="PTHR31901:SF44">
    <property type="entry name" value="INDOLE-3-ACETIC ACID-AMIDO SYNTHETASE GH3.6-RELATED"/>
    <property type="match status" value="1"/>
</dbReference>
<name>A0A6G1ETK1_9ORYZ</name>
<dbReference type="GO" id="GO:0016881">
    <property type="term" value="F:acid-amino acid ligase activity"/>
    <property type="evidence" value="ECO:0007669"/>
    <property type="project" value="TreeGrafter"/>
</dbReference>
<evidence type="ECO:0000313" key="5">
    <source>
        <dbReference type="EMBL" id="KAF0927978.1"/>
    </source>
</evidence>
<dbReference type="Pfam" id="PF23571">
    <property type="entry name" value="GH3_M"/>
    <property type="match status" value="1"/>
</dbReference>